<dbReference type="Proteomes" id="UP000001572">
    <property type="component" value="Chromosome"/>
</dbReference>
<reference evidence="6" key="1">
    <citation type="journal article" date="2016" name="Genome Announc.">
        <title>Complete genome sequence of Alkaliphilus metalliredigens strain QYMF, an alkaliphilic and metal-reducing bacterium isolated from borax-contaminated leachate ponds.</title>
        <authorList>
            <person name="Hwang C."/>
            <person name="Copeland A."/>
            <person name="Lucas S."/>
            <person name="Lapidus A."/>
            <person name="Barry K."/>
            <person name="Detter J.C."/>
            <person name="Glavina Del Rio T."/>
            <person name="Hammon N."/>
            <person name="Israni S."/>
            <person name="Dalin E."/>
            <person name="Tice H."/>
            <person name="Pitluck S."/>
            <person name="Chertkov O."/>
            <person name="Brettin T."/>
            <person name="Bruce D."/>
            <person name="Han C."/>
            <person name="Schmutz J."/>
            <person name="Larimer F."/>
            <person name="Land M.L."/>
            <person name="Hauser L."/>
            <person name="Kyrpides N."/>
            <person name="Mikhailova N."/>
            <person name="Ye Q."/>
            <person name="Zhou J."/>
            <person name="Richardson P."/>
            <person name="Fields M.W."/>
        </authorList>
    </citation>
    <scope>NUCLEOTIDE SEQUENCE [LARGE SCALE GENOMIC DNA]</scope>
    <source>
        <strain evidence="6">QYMF</strain>
    </source>
</reference>
<evidence type="ECO:0000256" key="2">
    <source>
        <dbReference type="ARBA" id="ARBA00023054"/>
    </source>
</evidence>
<dbReference type="PANTHER" id="PTHR32347:SF14">
    <property type="entry name" value="EFFLUX SYSTEM COMPONENT YKNX-RELATED"/>
    <property type="match status" value="1"/>
</dbReference>
<gene>
    <name evidence="5" type="ordered locus">Amet_4741</name>
</gene>
<dbReference type="Gene3D" id="2.40.420.20">
    <property type="match status" value="1"/>
</dbReference>
<keyword evidence="6" id="KW-1185">Reference proteome</keyword>
<dbReference type="SUPFAM" id="SSF56954">
    <property type="entry name" value="Outer membrane efflux proteins (OEP)"/>
    <property type="match status" value="1"/>
</dbReference>
<evidence type="ECO:0000256" key="4">
    <source>
        <dbReference type="SAM" id="Phobius"/>
    </source>
</evidence>
<comment type="subcellular location">
    <subcellularLocation>
        <location evidence="1">Cell envelope</location>
    </subcellularLocation>
</comment>
<sequence>MKALDADANANIEKRKIIGKATVIFLMVMLFLTFFSKTINNLTLPKVTYETPTSGALMKEVTDTGNVVAKTIRDLYVHTSMRVTGVMVEVGDEVYQGQTLLTLDTADIENQLKDQQDQYTQKKLHLEKLIQAGEKLKESNLPEDLMNLDKAIQTAQQNVDKAQRNYDNNKVLYDEVGAISANELADAKMSLDSARMDYELAKNNRDKAIRENNRDIENNNRDIENNNRDIEITKLDIDMAERRIAELAKEINMGTVTAPSDGIVTELYYSEGMTANTSQPLYKIADIQGGFQFIATVNISAGEYLEVGDTAEISINSLNNRNIQGKVNQIRDNQQEIGVKKDVIIDIDSDELIGGEIGTASIRKNIGSYNVLVSNSAVGQDSDGDFVYVLKEREGPLGNEFYVEKVSVSIGESDNIKTAVLSGISSRDQVVSNSNKPLSNGSRVMLVN</sequence>
<evidence type="ECO:0000256" key="3">
    <source>
        <dbReference type="SAM" id="Coils"/>
    </source>
</evidence>
<organism evidence="5 6">
    <name type="scientific">Alkaliphilus metalliredigens (strain QYMF)</name>
    <dbReference type="NCBI Taxonomy" id="293826"/>
    <lineage>
        <taxon>Bacteria</taxon>
        <taxon>Bacillati</taxon>
        <taxon>Bacillota</taxon>
        <taxon>Clostridia</taxon>
        <taxon>Peptostreptococcales</taxon>
        <taxon>Natronincolaceae</taxon>
        <taxon>Alkaliphilus</taxon>
    </lineage>
</organism>
<dbReference type="STRING" id="293826.Amet_4741"/>
<dbReference type="PANTHER" id="PTHR32347">
    <property type="entry name" value="EFFLUX SYSTEM COMPONENT YKNX-RELATED"/>
    <property type="match status" value="1"/>
</dbReference>
<dbReference type="Gene3D" id="1.20.1600.10">
    <property type="entry name" value="Outer membrane efflux proteins (OEP)"/>
    <property type="match status" value="1"/>
</dbReference>
<dbReference type="GO" id="GO:0030313">
    <property type="term" value="C:cell envelope"/>
    <property type="evidence" value="ECO:0007669"/>
    <property type="project" value="UniProtKB-SubCell"/>
</dbReference>
<evidence type="ECO:0000313" key="5">
    <source>
        <dbReference type="EMBL" id="ABR50807.1"/>
    </source>
</evidence>
<dbReference type="OrthoDB" id="1993375at2"/>
<keyword evidence="2 3" id="KW-0175">Coiled coil</keyword>
<dbReference type="KEGG" id="amt:Amet_4741"/>
<accession>A6TX89</accession>
<keyword evidence="4" id="KW-1133">Transmembrane helix</keyword>
<evidence type="ECO:0000256" key="1">
    <source>
        <dbReference type="ARBA" id="ARBA00004196"/>
    </source>
</evidence>
<feature type="transmembrane region" description="Helical" evidence="4">
    <location>
        <begin position="17"/>
        <end position="35"/>
    </location>
</feature>
<evidence type="ECO:0000313" key="6">
    <source>
        <dbReference type="Proteomes" id="UP000001572"/>
    </source>
</evidence>
<keyword evidence="4" id="KW-0812">Transmembrane</keyword>
<dbReference type="AlphaFoldDB" id="A6TX89"/>
<dbReference type="Gene3D" id="2.40.50.100">
    <property type="match status" value="2"/>
</dbReference>
<dbReference type="eggNOG" id="COG0845">
    <property type="taxonomic scope" value="Bacteria"/>
</dbReference>
<feature type="coiled-coil region" evidence="3">
    <location>
        <begin position="145"/>
        <end position="250"/>
    </location>
</feature>
<dbReference type="GO" id="GO:0015562">
    <property type="term" value="F:efflux transmembrane transporter activity"/>
    <property type="evidence" value="ECO:0007669"/>
    <property type="project" value="InterPro"/>
</dbReference>
<keyword evidence="4" id="KW-0472">Membrane</keyword>
<dbReference type="InterPro" id="IPR050465">
    <property type="entry name" value="UPF0194_transport"/>
</dbReference>
<name>A6TX89_ALKMQ</name>
<protein>
    <submittedName>
        <fullName evidence="5">Efflux transporter, RND family, MFP subunit</fullName>
    </submittedName>
</protein>
<dbReference type="EMBL" id="CP000724">
    <property type="protein sequence ID" value="ABR50807.1"/>
    <property type="molecule type" value="Genomic_DNA"/>
</dbReference>
<dbReference type="HOGENOM" id="CLU_049417_0_0_9"/>
<proteinExistence type="predicted"/>